<dbReference type="SUPFAM" id="SSF47807">
    <property type="entry name" value="5' to 3' exonuclease, C-terminal subdomain"/>
    <property type="match status" value="1"/>
</dbReference>
<dbReference type="SMART" id="SM00485">
    <property type="entry name" value="XPGN"/>
    <property type="match status" value="1"/>
</dbReference>
<dbReference type="SMART" id="SM00279">
    <property type="entry name" value="HhH2"/>
    <property type="match status" value="1"/>
</dbReference>
<dbReference type="InterPro" id="IPR008918">
    <property type="entry name" value="HhH2"/>
</dbReference>
<dbReference type="RefSeq" id="XP_056081245.1">
    <property type="nucleotide sequence ID" value="XM_056221456.1"/>
</dbReference>
<evidence type="ECO:0008006" key="14">
    <source>
        <dbReference type="Google" id="ProtNLM"/>
    </source>
</evidence>
<proteinExistence type="predicted"/>
<dbReference type="SUPFAM" id="SSF88723">
    <property type="entry name" value="PIN domain-like"/>
    <property type="match status" value="1"/>
</dbReference>
<dbReference type="Gene3D" id="1.10.150.20">
    <property type="entry name" value="5' to 3' exonuclease, C-terminal subdomain"/>
    <property type="match status" value="1"/>
</dbReference>
<evidence type="ECO:0000259" key="11">
    <source>
        <dbReference type="SMART" id="SM00485"/>
    </source>
</evidence>
<dbReference type="GO" id="GO:0008409">
    <property type="term" value="F:5'-3' exonuclease activity"/>
    <property type="evidence" value="ECO:0007669"/>
    <property type="project" value="UniProtKB-ARBA"/>
</dbReference>
<dbReference type="InterPro" id="IPR044752">
    <property type="entry name" value="PIN-like_EXO1"/>
</dbReference>
<dbReference type="InterPro" id="IPR029060">
    <property type="entry name" value="PIN-like_dom_sf"/>
</dbReference>
<keyword evidence="13" id="KW-1185">Reference proteome</keyword>
<dbReference type="EMBL" id="OX365760">
    <property type="protein sequence ID" value="CAI4038130.1"/>
    <property type="molecule type" value="Genomic_DNA"/>
</dbReference>
<evidence type="ECO:0000256" key="2">
    <source>
        <dbReference type="ARBA" id="ARBA00004123"/>
    </source>
</evidence>
<evidence type="ECO:0000256" key="5">
    <source>
        <dbReference type="ARBA" id="ARBA00022763"/>
    </source>
</evidence>
<keyword evidence="3" id="KW-0540">Nuclease</keyword>
<dbReference type="GO" id="GO:0005634">
    <property type="term" value="C:nucleus"/>
    <property type="evidence" value="ECO:0007669"/>
    <property type="project" value="UniProtKB-SubCell"/>
</dbReference>
<dbReference type="GO" id="GO:0046872">
    <property type="term" value="F:metal ion binding"/>
    <property type="evidence" value="ECO:0007669"/>
    <property type="project" value="UniProtKB-KW"/>
</dbReference>
<feature type="domain" description="XPG-I" evidence="10">
    <location>
        <begin position="138"/>
        <end position="209"/>
    </location>
</feature>
<reference evidence="12" key="1">
    <citation type="submission" date="2022-10" db="EMBL/GenBank/DDBJ databases">
        <authorList>
            <person name="Byrne P K."/>
        </authorList>
    </citation>
    <scope>NUCLEOTIDE SEQUENCE</scope>
    <source>
        <strain evidence="12">IFO1815</strain>
    </source>
</reference>
<evidence type="ECO:0000256" key="4">
    <source>
        <dbReference type="ARBA" id="ARBA00022723"/>
    </source>
</evidence>
<gene>
    <name evidence="12" type="primary">SMKI04G4700</name>
    <name evidence="12" type="ORF">SMKI_04G4700</name>
</gene>
<dbReference type="InterPro" id="IPR019974">
    <property type="entry name" value="XPG_CS"/>
</dbReference>
<dbReference type="PANTHER" id="PTHR11081">
    <property type="entry name" value="FLAP ENDONUCLEASE FAMILY MEMBER"/>
    <property type="match status" value="1"/>
</dbReference>
<evidence type="ECO:0000256" key="8">
    <source>
        <dbReference type="ARBA" id="ARBA00023204"/>
    </source>
</evidence>
<keyword evidence="5" id="KW-0227">DNA damage</keyword>
<keyword evidence="4" id="KW-0479">Metal-binding</keyword>
<organism evidence="12 13">
    <name type="scientific">Saccharomyces mikatae IFO 1815</name>
    <dbReference type="NCBI Taxonomy" id="226126"/>
    <lineage>
        <taxon>Eukaryota</taxon>
        <taxon>Fungi</taxon>
        <taxon>Dikarya</taxon>
        <taxon>Ascomycota</taxon>
        <taxon>Saccharomycotina</taxon>
        <taxon>Saccharomycetes</taxon>
        <taxon>Saccharomycetales</taxon>
        <taxon>Saccharomycetaceae</taxon>
        <taxon>Saccharomyces</taxon>
    </lineage>
</organism>
<name>A0AA35NHE5_SACMI</name>
<keyword evidence="8" id="KW-0234">DNA repair</keyword>
<evidence type="ECO:0000259" key="10">
    <source>
        <dbReference type="SMART" id="SM00484"/>
    </source>
</evidence>
<dbReference type="PRINTS" id="PR00853">
    <property type="entry name" value="XPGRADSUPER"/>
</dbReference>
<dbReference type="Pfam" id="PF00752">
    <property type="entry name" value="XPG_N"/>
    <property type="match status" value="1"/>
</dbReference>
<dbReference type="InterPro" id="IPR036279">
    <property type="entry name" value="5-3_exonuclease_C_sf"/>
</dbReference>
<dbReference type="GO" id="GO:0006281">
    <property type="term" value="P:DNA repair"/>
    <property type="evidence" value="ECO:0007669"/>
    <property type="project" value="UniProtKB-KW"/>
</dbReference>
<dbReference type="SMART" id="SM00484">
    <property type="entry name" value="XPGI"/>
    <property type="match status" value="1"/>
</dbReference>
<keyword evidence="7" id="KW-0460">Magnesium</keyword>
<dbReference type="FunFam" id="1.10.150.20:FF:000011">
    <property type="entry name" value="exonuclease 1"/>
    <property type="match status" value="1"/>
</dbReference>
<dbReference type="Proteomes" id="UP001161438">
    <property type="component" value="Chromosome 4"/>
</dbReference>
<comment type="cofactor">
    <cofactor evidence="1">
        <name>Mg(2+)</name>
        <dbReference type="ChEBI" id="CHEBI:18420"/>
    </cofactor>
</comment>
<evidence type="ECO:0000256" key="6">
    <source>
        <dbReference type="ARBA" id="ARBA00022801"/>
    </source>
</evidence>
<evidence type="ECO:0000256" key="3">
    <source>
        <dbReference type="ARBA" id="ARBA00022722"/>
    </source>
</evidence>
<evidence type="ECO:0000256" key="7">
    <source>
        <dbReference type="ARBA" id="ARBA00022842"/>
    </source>
</evidence>
<dbReference type="GO" id="GO:0017108">
    <property type="term" value="F:5'-flap endonuclease activity"/>
    <property type="evidence" value="ECO:0007669"/>
    <property type="project" value="TreeGrafter"/>
</dbReference>
<dbReference type="Gene3D" id="3.40.50.1010">
    <property type="entry name" value="5'-nuclease"/>
    <property type="match status" value="1"/>
</dbReference>
<dbReference type="InterPro" id="IPR006086">
    <property type="entry name" value="XPG-I_dom"/>
</dbReference>
<dbReference type="GO" id="GO:0003677">
    <property type="term" value="F:DNA binding"/>
    <property type="evidence" value="ECO:0007669"/>
    <property type="project" value="InterPro"/>
</dbReference>
<protein>
    <recommendedName>
        <fullName evidence="14">Exonuclease 1</fullName>
    </recommendedName>
</protein>
<dbReference type="PROSITE" id="PS00841">
    <property type="entry name" value="XPG_1"/>
    <property type="match status" value="1"/>
</dbReference>
<keyword evidence="9" id="KW-0539">Nucleus</keyword>
<feature type="domain" description="XPG N-terminal" evidence="11">
    <location>
        <begin position="1"/>
        <end position="99"/>
    </location>
</feature>
<evidence type="ECO:0000313" key="12">
    <source>
        <dbReference type="EMBL" id="CAI4038130.1"/>
    </source>
</evidence>
<keyword evidence="6" id="KW-0378">Hydrolase</keyword>
<dbReference type="AlphaFoldDB" id="A0AA35NHE5"/>
<dbReference type="InterPro" id="IPR006085">
    <property type="entry name" value="XPG_DNA_repair_N"/>
</dbReference>
<evidence type="ECO:0000256" key="1">
    <source>
        <dbReference type="ARBA" id="ARBA00001946"/>
    </source>
</evidence>
<dbReference type="PANTHER" id="PTHR11081:SF65">
    <property type="entry name" value="DNA DAMAGE-INDUCIBLE PROTEIN DIN7-RELATED"/>
    <property type="match status" value="1"/>
</dbReference>
<dbReference type="CDD" id="cd09857">
    <property type="entry name" value="PIN_EXO1"/>
    <property type="match status" value="1"/>
</dbReference>
<comment type="subcellular location">
    <subcellularLocation>
        <location evidence="2">Nucleus</location>
    </subcellularLocation>
</comment>
<evidence type="ECO:0000313" key="13">
    <source>
        <dbReference type="Proteomes" id="UP001161438"/>
    </source>
</evidence>
<dbReference type="FunFam" id="3.40.50.1010:FF:000002">
    <property type="entry name" value="Exonuclease 1, putative"/>
    <property type="match status" value="1"/>
</dbReference>
<dbReference type="InterPro" id="IPR006084">
    <property type="entry name" value="XPG/Rad2"/>
</dbReference>
<dbReference type="Pfam" id="PF00867">
    <property type="entry name" value="XPG_I"/>
    <property type="match status" value="1"/>
</dbReference>
<sequence>MGIPGLLPQLKTIQKQVTLKKYMHQTLAIDGYGWLHRASCACAFELVMDKPTNKYLQFFIRRLQLLKRMNIKPYIVFDGGSLFVKSQTETRRKKKRLENKIIAKKLWLAGDRYNAMEYFQKSVDVTPEMAKCIIDYCKTHSILYIVAPFEADPQMVYLEKMGLIQGIISEDSDLLVFGCKTLITKLNDQGEALEISKDDFSALPKNFPLGELTEQQFRNLVCLAGCDYTSGIWKVGVITAMKIVKQYSEMDDILTQIKQTEKFRLSKTFRKEVEFANYAFQYQRVFCPVANRITTLNNIPGPLINSHAEKIKIMGCIGSVVEKGSGIRKGVIDTKNIDHKVHEMIAKGELNPMDMTSILLNREKKIRTRNLYKLDLPVGEFDSLNNKAKQLPVDAHHIMFKRDGSFGNKSASSFFLNSSTTVTDVVPYIV</sequence>
<dbReference type="GeneID" id="80917341"/>
<accession>A0AA35NHE5</accession>
<evidence type="ECO:0000256" key="9">
    <source>
        <dbReference type="ARBA" id="ARBA00023242"/>
    </source>
</evidence>